<accession>A0A4R2QBD1</accession>
<name>A0A4R2QBD1_9PSEU</name>
<evidence type="ECO:0000256" key="1">
    <source>
        <dbReference type="SAM" id="MobiDB-lite"/>
    </source>
</evidence>
<reference evidence="2 3" key="1">
    <citation type="submission" date="2019-03" db="EMBL/GenBank/DDBJ databases">
        <title>Genomic Encyclopedia of Type Strains, Phase IV (KMG-IV): sequencing the most valuable type-strain genomes for metagenomic binning, comparative biology and taxonomic classification.</title>
        <authorList>
            <person name="Goeker M."/>
        </authorList>
    </citation>
    <scope>NUCLEOTIDE SEQUENCE [LARGE SCALE GENOMIC DNA]</scope>
    <source>
        <strain evidence="2 3">DSM 45765</strain>
    </source>
</reference>
<dbReference type="AlphaFoldDB" id="A0A4R2QBD1"/>
<protein>
    <recommendedName>
        <fullName evidence="4">Secreted protein</fullName>
    </recommendedName>
</protein>
<evidence type="ECO:0008006" key="4">
    <source>
        <dbReference type="Google" id="ProtNLM"/>
    </source>
</evidence>
<dbReference type="EMBL" id="SLXQ01000014">
    <property type="protein sequence ID" value="TCP46282.1"/>
    <property type="molecule type" value="Genomic_DNA"/>
</dbReference>
<dbReference type="RefSeq" id="WP_132879711.1">
    <property type="nucleotide sequence ID" value="NZ_SLXQ01000014.1"/>
</dbReference>
<keyword evidence="3" id="KW-1185">Reference proteome</keyword>
<sequence length="105" mass="10998">MRRLFWLGVGVAAGVALSRKATEKTRQATPAGFAANLSDAIRELGGALGEFGAEVRAGMSEREELLHQEVERRSGIATRGIAVGDTRSAAPAARSGRHRARGADG</sequence>
<evidence type="ECO:0000313" key="3">
    <source>
        <dbReference type="Proteomes" id="UP000294911"/>
    </source>
</evidence>
<gene>
    <name evidence="2" type="ORF">EV191_11479</name>
</gene>
<dbReference type="OrthoDB" id="3538051at2"/>
<feature type="compositionally biased region" description="Basic residues" evidence="1">
    <location>
        <begin position="95"/>
        <end position="105"/>
    </location>
</feature>
<dbReference type="Proteomes" id="UP000294911">
    <property type="component" value="Unassembled WGS sequence"/>
</dbReference>
<proteinExistence type="predicted"/>
<evidence type="ECO:0000313" key="2">
    <source>
        <dbReference type="EMBL" id="TCP46282.1"/>
    </source>
</evidence>
<feature type="region of interest" description="Disordered" evidence="1">
    <location>
        <begin position="77"/>
        <end position="105"/>
    </location>
</feature>
<organism evidence="2 3">
    <name type="scientific">Tamaricihabitans halophyticus</name>
    <dbReference type="NCBI Taxonomy" id="1262583"/>
    <lineage>
        <taxon>Bacteria</taxon>
        <taxon>Bacillati</taxon>
        <taxon>Actinomycetota</taxon>
        <taxon>Actinomycetes</taxon>
        <taxon>Pseudonocardiales</taxon>
        <taxon>Pseudonocardiaceae</taxon>
        <taxon>Tamaricihabitans</taxon>
    </lineage>
</organism>
<comment type="caution">
    <text evidence="2">The sequence shown here is derived from an EMBL/GenBank/DDBJ whole genome shotgun (WGS) entry which is preliminary data.</text>
</comment>